<feature type="region of interest" description="Disordered" evidence="1">
    <location>
        <begin position="1"/>
        <end position="35"/>
    </location>
</feature>
<protein>
    <submittedName>
        <fullName evidence="3">Uncharacterized protein</fullName>
    </submittedName>
</protein>
<accession>A0A5B7WRJ5</accession>
<dbReference type="AlphaFoldDB" id="A0A5B7WRJ5"/>
<reference evidence="3 4" key="1">
    <citation type="submission" date="2018-12" db="EMBL/GenBank/DDBJ databases">
        <title>Complete Genome Sequence of Glutamicibacter creatinolyticus strain LGCM259,isolated from an abscess of a 12-year-old mare in Italy.</title>
        <authorList>
            <person name="Santos R.G."/>
            <person name="Silva A.L."/>
            <person name="Seyffert N."/>
            <person name="Castro T.L.P."/>
            <person name="Attili A.R."/>
            <person name="Rifici C."/>
            <person name="Mazzullo G."/>
            <person name="Brenig B."/>
            <person name="Venanzi F."/>
            <person name="Azevedo V."/>
        </authorList>
    </citation>
    <scope>NUCLEOTIDE SEQUENCE [LARGE SCALE GENOMIC DNA]</scope>
    <source>
        <strain evidence="3 4">LGCM 259</strain>
    </source>
</reference>
<sequence length="382" mass="41089">MKELTRNPAGPAPRNRLRRRSWDDQGDMKDAASSSSRKAPSWLAPLLAVVLVLALMWALGVTVFRGALEDRGLPEEIRGSSNEQLREWEYGAQLKQLGQRSETLAALAKEAKQETAPTLQALHDSLSQASALLGELHYEDEQPTELATSYSAEAATRLANEVLQAGQSVPVNEAEDEAGGALLARIAFEVSLDARSVLHAVQEDDARQVPAPLGSTEGAGDAPAQPETGAVACLTDRQLLDQQTALPEDTDLVALHAARALDRGYALDYVLQVQAARSGAKQAATIEQHRQQLAEHLQDLRATVPADCPDLRLTAYDLPDGGLEKLPSLASSLQQEFTTELLLAVGAAEDQTRQVLGDLVWNVTTEQQDAGKPAQLLAPAKR</sequence>
<keyword evidence="2" id="KW-0812">Transmembrane</keyword>
<dbReference type="KEGG" id="gcr:GcLGCM259_0821"/>
<feature type="transmembrane region" description="Helical" evidence="2">
    <location>
        <begin position="42"/>
        <end position="64"/>
    </location>
</feature>
<gene>
    <name evidence="3" type="ORF">GcLGCM259_0821</name>
</gene>
<organism evidence="3 4">
    <name type="scientific">Glutamicibacter creatinolyticus</name>
    <dbReference type="NCBI Taxonomy" id="162496"/>
    <lineage>
        <taxon>Bacteria</taxon>
        <taxon>Bacillati</taxon>
        <taxon>Actinomycetota</taxon>
        <taxon>Actinomycetes</taxon>
        <taxon>Micrococcales</taxon>
        <taxon>Micrococcaceae</taxon>
        <taxon>Glutamicibacter</taxon>
    </lineage>
</organism>
<evidence type="ECO:0000313" key="3">
    <source>
        <dbReference type="EMBL" id="QCY46577.1"/>
    </source>
</evidence>
<evidence type="ECO:0000256" key="1">
    <source>
        <dbReference type="SAM" id="MobiDB-lite"/>
    </source>
</evidence>
<feature type="compositionally biased region" description="Basic and acidic residues" evidence="1">
    <location>
        <begin position="20"/>
        <end position="30"/>
    </location>
</feature>
<dbReference type="EMBL" id="CP034412">
    <property type="protein sequence ID" value="QCY46577.1"/>
    <property type="molecule type" value="Genomic_DNA"/>
</dbReference>
<keyword evidence="4" id="KW-1185">Reference proteome</keyword>
<dbReference type="Proteomes" id="UP000307000">
    <property type="component" value="Chromosome"/>
</dbReference>
<keyword evidence="2" id="KW-1133">Transmembrane helix</keyword>
<evidence type="ECO:0000313" key="4">
    <source>
        <dbReference type="Proteomes" id="UP000307000"/>
    </source>
</evidence>
<proteinExistence type="predicted"/>
<name>A0A5B7WRJ5_9MICC</name>
<keyword evidence="2" id="KW-0472">Membrane</keyword>
<evidence type="ECO:0000256" key="2">
    <source>
        <dbReference type="SAM" id="Phobius"/>
    </source>
</evidence>